<protein>
    <recommendedName>
        <fullName evidence="4">Glycosyltransferase RgtA/B/C/D-like domain-containing protein</fullName>
    </recommendedName>
</protein>
<keyword evidence="1" id="KW-0812">Transmembrane</keyword>
<feature type="transmembrane region" description="Helical" evidence="1">
    <location>
        <begin position="47"/>
        <end position="66"/>
    </location>
</feature>
<feature type="transmembrane region" description="Helical" evidence="1">
    <location>
        <begin position="175"/>
        <end position="198"/>
    </location>
</feature>
<keyword evidence="1" id="KW-1133">Transmembrane helix</keyword>
<name>A0A267WJ97_BIFPS</name>
<evidence type="ECO:0008006" key="4">
    <source>
        <dbReference type="Google" id="ProtNLM"/>
    </source>
</evidence>
<feature type="transmembrane region" description="Helical" evidence="1">
    <location>
        <begin position="289"/>
        <end position="309"/>
    </location>
</feature>
<organism evidence="2 3">
    <name type="scientific">Bifidobacterium pseudocatenulatum</name>
    <dbReference type="NCBI Taxonomy" id="28026"/>
    <lineage>
        <taxon>Bacteria</taxon>
        <taxon>Bacillati</taxon>
        <taxon>Actinomycetota</taxon>
        <taxon>Actinomycetes</taxon>
        <taxon>Bifidobacteriales</taxon>
        <taxon>Bifidobacteriaceae</taxon>
        <taxon>Bifidobacterium</taxon>
    </lineage>
</organism>
<dbReference type="Proteomes" id="UP000216789">
    <property type="component" value="Unassembled WGS sequence"/>
</dbReference>
<feature type="transmembrane region" description="Helical" evidence="1">
    <location>
        <begin position="344"/>
        <end position="363"/>
    </location>
</feature>
<feature type="transmembrane region" description="Helical" evidence="1">
    <location>
        <begin position="78"/>
        <end position="95"/>
    </location>
</feature>
<comment type="caution">
    <text evidence="2">The sequence shown here is derived from an EMBL/GenBank/DDBJ whole genome shotgun (WGS) entry which is preliminary data.</text>
</comment>
<evidence type="ECO:0000313" key="3">
    <source>
        <dbReference type="Proteomes" id="UP000216789"/>
    </source>
</evidence>
<sequence>MKHAKSIALLSTPAACLTYVALTVRLPTYGLAAGDIDTNDFLDTLSRQGPISALLGVFAIIALYMHKASVTFDKFSKRVLAVVSAILSLTIVFSGKTESQSSDSISFPWYAVGDPAWSSKRYVAFLVFQFFFISLFLYKLLIFAVQLVLKQDTINRRSKLLSSILTINVGNKKNILLSTLLVFAFWLPIAIINGPAIIGVDSMVQLIQMRGFRAWDPMTMEWLDGYNLTDHHPFFDSFIYGAFDRIGLFFGHEIVGLQLLIILQLLVGSFSLVLSLAWVNTRAEIPEKVFICLFALILLVPCFSMYMTIILKDTTWVPFFLIWAVLFAETVFQLSKKQDISTKLIATLILFAVIAGLTKKTSIYVTTPSTAILLFFFSHRIKILLSALIPPLITLIMIPSLLFPVLHIAPGGPQEPLSVPIQQITKVLIDHQNELSASDLQTISKVLKIDKAKKNYDPLTTDNAKHYGYKTTSTSKDRVNFLMLWVKLFFKYPISYFSSVTFLKDAFLVGPTYYYTSSVRCGWYEAGGYAILPEYKECTPSTLQSRIALPLVNLLNRIPPFSFLGSESLYTAWIPCLSVGACITRKKWKNLIYFTPVLFLELTMLILPAHQVRYSLGLLFTFALTIAVPFIGSPKDANKTIM</sequence>
<keyword evidence="1" id="KW-0472">Membrane</keyword>
<reference evidence="2 3" key="1">
    <citation type="journal article" date="2017" name="ISME J.">
        <title>Unveiling bifidobacterial biogeography across the mammalian branch of the tree of life.</title>
        <authorList>
            <person name="Milani C."/>
            <person name="Mangifesta M."/>
            <person name="Mancabelli L."/>
            <person name="Lugli G.A."/>
            <person name="James K."/>
            <person name="Duranti S."/>
            <person name="Turroni F."/>
            <person name="Ferrario C."/>
            <person name="Ossiprandi M.C."/>
            <person name="van Sinderen D."/>
            <person name="Ventura M."/>
        </authorList>
    </citation>
    <scope>NUCLEOTIDE SEQUENCE [LARGE SCALE GENOMIC DNA]</scope>
    <source>
        <strain evidence="2 3">1E</strain>
    </source>
</reference>
<dbReference type="AlphaFoldDB" id="A0A267WJ97"/>
<dbReference type="RefSeq" id="WP_095279945.1">
    <property type="nucleotide sequence ID" value="NZ_MNLB01000017.1"/>
</dbReference>
<proteinExistence type="predicted"/>
<feature type="transmembrane region" description="Helical" evidence="1">
    <location>
        <begin position="254"/>
        <end position="277"/>
    </location>
</feature>
<gene>
    <name evidence="2" type="ORF">BPS1E_1803</name>
</gene>
<feature type="transmembrane region" description="Helical" evidence="1">
    <location>
        <begin position="591"/>
        <end position="608"/>
    </location>
</feature>
<feature type="transmembrane region" description="Helical" evidence="1">
    <location>
        <begin position="122"/>
        <end position="149"/>
    </location>
</feature>
<dbReference type="InterPro" id="IPR046062">
    <property type="entry name" value="DUF6020"/>
</dbReference>
<dbReference type="Pfam" id="PF19484">
    <property type="entry name" value="DUF6020"/>
    <property type="match status" value="1"/>
</dbReference>
<feature type="transmembrane region" description="Helical" evidence="1">
    <location>
        <begin position="315"/>
        <end position="332"/>
    </location>
</feature>
<feature type="transmembrane region" description="Helical" evidence="1">
    <location>
        <begin position="614"/>
        <end position="632"/>
    </location>
</feature>
<accession>A0A267WJ97</accession>
<dbReference type="EMBL" id="MNLB01000017">
    <property type="protein sequence ID" value="PAC72700.1"/>
    <property type="molecule type" value="Genomic_DNA"/>
</dbReference>
<evidence type="ECO:0000313" key="2">
    <source>
        <dbReference type="EMBL" id="PAC72700.1"/>
    </source>
</evidence>
<evidence type="ECO:0000256" key="1">
    <source>
        <dbReference type="SAM" id="Phobius"/>
    </source>
</evidence>
<feature type="transmembrane region" description="Helical" evidence="1">
    <location>
        <begin position="383"/>
        <end position="406"/>
    </location>
</feature>